<name>A0ABT9W085_9BACI</name>
<sequence>MTTPKKVYALLKDKHHIAARRYTGDYTASDILLDLDYAISLANLTQRQKELLEYLFEMDFTQEETAVKLGVRQHTVSANLQAALKKIAAVYSSWFE</sequence>
<dbReference type="Gene3D" id="1.10.10.10">
    <property type="entry name" value="Winged helix-like DNA-binding domain superfamily/Winged helix DNA-binding domain"/>
    <property type="match status" value="1"/>
</dbReference>
<keyword evidence="2" id="KW-0240">DNA-directed RNA polymerase</keyword>
<accession>A0ABT9W085</accession>
<evidence type="ECO:0000313" key="2">
    <source>
        <dbReference type="EMBL" id="MDQ0166631.1"/>
    </source>
</evidence>
<dbReference type="InterPro" id="IPR013324">
    <property type="entry name" value="RNA_pol_sigma_r3/r4-like"/>
</dbReference>
<protein>
    <submittedName>
        <fullName evidence="2">DNA-directed RNA polymerase specialized sigma subunit</fullName>
    </submittedName>
</protein>
<dbReference type="GO" id="GO:0000428">
    <property type="term" value="C:DNA-directed RNA polymerase complex"/>
    <property type="evidence" value="ECO:0007669"/>
    <property type="project" value="UniProtKB-KW"/>
</dbReference>
<dbReference type="InterPro" id="IPR007630">
    <property type="entry name" value="RNA_pol_sigma70_r4"/>
</dbReference>
<keyword evidence="2" id="KW-0804">Transcription</keyword>
<dbReference type="SUPFAM" id="SSF88659">
    <property type="entry name" value="Sigma3 and sigma4 domains of RNA polymerase sigma factors"/>
    <property type="match status" value="1"/>
</dbReference>
<keyword evidence="3" id="KW-1185">Reference proteome</keyword>
<evidence type="ECO:0000259" key="1">
    <source>
        <dbReference type="Pfam" id="PF04545"/>
    </source>
</evidence>
<feature type="domain" description="RNA polymerase sigma-70 region 4" evidence="1">
    <location>
        <begin position="41"/>
        <end position="87"/>
    </location>
</feature>
<reference evidence="2 3" key="1">
    <citation type="submission" date="2023-07" db="EMBL/GenBank/DDBJ databases">
        <title>Genomic Encyclopedia of Type Strains, Phase IV (KMG-IV): sequencing the most valuable type-strain genomes for metagenomic binning, comparative biology and taxonomic classification.</title>
        <authorList>
            <person name="Goeker M."/>
        </authorList>
    </citation>
    <scope>NUCLEOTIDE SEQUENCE [LARGE SCALE GENOMIC DNA]</scope>
    <source>
        <strain evidence="2 3">DSM 12751</strain>
    </source>
</reference>
<comment type="caution">
    <text evidence="2">The sequence shown here is derived from an EMBL/GenBank/DDBJ whole genome shotgun (WGS) entry which is preliminary data.</text>
</comment>
<proteinExistence type="predicted"/>
<dbReference type="EMBL" id="JAUSTY010000010">
    <property type="protein sequence ID" value="MDQ0166631.1"/>
    <property type="molecule type" value="Genomic_DNA"/>
</dbReference>
<evidence type="ECO:0000313" key="3">
    <source>
        <dbReference type="Proteomes" id="UP001235840"/>
    </source>
</evidence>
<organism evidence="2 3">
    <name type="scientific">Caldalkalibacillus horti</name>
    <dbReference type="NCBI Taxonomy" id="77523"/>
    <lineage>
        <taxon>Bacteria</taxon>
        <taxon>Bacillati</taxon>
        <taxon>Bacillota</taxon>
        <taxon>Bacilli</taxon>
        <taxon>Bacillales</taxon>
        <taxon>Bacillaceae</taxon>
        <taxon>Caldalkalibacillus</taxon>
    </lineage>
</organism>
<dbReference type="RefSeq" id="WP_307394996.1">
    <property type="nucleotide sequence ID" value="NZ_BAAADK010000047.1"/>
</dbReference>
<dbReference type="InterPro" id="IPR036388">
    <property type="entry name" value="WH-like_DNA-bd_sf"/>
</dbReference>
<dbReference type="Proteomes" id="UP001235840">
    <property type="component" value="Unassembled WGS sequence"/>
</dbReference>
<gene>
    <name evidence="2" type="ORF">J2S11_002547</name>
</gene>
<dbReference type="Pfam" id="PF04545">
    <property type="entry name" value="Sigma70_r4"/>
    <property type="match status" value="1"/>
</dbReference>